<gene>
    <name evidence="2" type="ORF">WMQ01_05960</name>
</gene>
<name>A0ABU8Y2S0_9CORY</name>
<feature type="compositionally biased region" description="Low complexity" evidence="1">
    <location>
        <begin position="71"/>
        <end position="89"/>
    </location>
</feature>
<evidence type="ECO:0000313" key="3">
    <source>
        <dbReference type="Proteomes" id="UP001371299"/>
    </source>
</evidence>
<keyword evidence="3" id="KW-1185">Reference proteome</keyword>
<comment type="caution">
    <text evidence="2">The sequence shown here is derived from an EMBL/GenBank/DDBJ whole genome shotgun (WGS) entry which is preliminary data.</text>
</comment>
<feature type="region of interest" description="Disordered" evidence="1">
    <location>
        <begin position="27"/>
        <end position="103"/>
    </location>
</feature>
<organism evidence="2 3">
    <name type="scientific">Corynebacterium yonathiae</name>
    <dbReference type="NCBI Taxonomy" id="2913504"/>
    <lineage>
        <taxon>Bacteria</taxon>
        <taxon>Bacillati</taxon>
        <taxon>Actinomycetota</taxon>
        <taxon>Actinomycetes</taxon>
        <taxon>Mycobacteriales</taxon>
        <taxon>Corynebacteriaceae</taxon>
        <taxon>Corynebacterium</taxon>
    </lineage>
</organism>
<protein>
    <recommendedName>
        <fullName evidence="4">DUF3558 domain-containing protein</fullName>
    </recommendedName>
</protein>
<sequence>MKRQVTVATLIASSTVMLGSCVADIGTRSASEETTKVENAGGNSSTEGARGANGDPGDDADDNQGESALVAGEKNAEGAGQAGEAGATGLKESSGVLPPLGEFDPADPSFELFDPCTEIPGDKLESIGFRPSALDYRRDSGSTFCNFESSGKQFPDGVLVSLASDSNSIDAMNLKEGLQQFGSGEEEELIKIFRSEIFEKSQCDGYVSTKRGTVIVGVNDIGLQSTTQERCNLTASLIKQLS</sequence>
<dbReference type="RefSeq" id="WP_288794393.1">
    <property type="nucleotide sequence ID" value="NZ_JBBMGJ010000009.1"/>
</dbReference>
<evidence type="ECO:0000256" key="1">
    <source>
        <dbReference type="SAM" id="MobiDB-lite"/>
    </source>
</evidence>
<dbReference type="Proteomes" id="UP001371299">
    <property type="component" value="Unassembled WGS sequence"/>
</dbReference>
<dbReference type="EMBL" id="JBBMGJ010000009">
    <property type="protein sequence ID" value="MEK0145617.1"/>
    <property type="molecule type" value="Genomic_DNA"/>
</dbReference>
<proteinExistence type="predicted"/>
<evidence type="ECO:0008006" key="4">
    <source>
        <dbReference type="Google" id="ProtNLM"/>
    </source>
</evidence>
<reference evidence="2 3" key="1">
    <citation type="submission" date="2024-01" db="EMBL/GenBank/DDBJ databases">
        <title>Description of two novel Corynebacterium species isolated from human nasal passages and skin.</title>
        <authorList>
            <person name="Popowitch E."/>
            <person name="Tran T.H."/>
            <person name="Escapa I.F."/>
            <person name="Bhatt E."/>
            <person name="Sozat A.K."/>
            <person name="Roberts A.Q."/>
            <person name="Segre J.A."/>
            <person name="Kong H."/>
            <person name="Conlan S."/>
            <person name="Lemon K.P."/>
            <person name="Kelly M.S."/>
        </authorList>
    </citation>
    <scope>NUCLEOTIDE SEQUENCE [LARGE SCALE GENOMIC DNA]</scope>
    <source>
        <strain evidence="2 3">KPL2619</strain>
    </source>
</reference>
<accession>A0ABU8Y2S0</accession>
<evidence type="ECO:0000313" key="2">
    <source>
        <dbReference type="EMBL" id="MEK0145617.1"/>
    </source>
</evidence>
<dbReference type="PROSITE" id="PS51257">
    <property type="entry name" value="PROKAR_LIPOPROTEIN"/>
    <property type="match status" value="1"/>
</dbReference>